<evidence type="ECO:0000256" key="6">
    <source>
        <dbReference type="ARBA" id="ARBA00023136"/>
    </source>
</evidence>
<evidence type="ECO:0000256" key="8">
    <source>
        <dbReference type="ARBA" id="ARBA00023180"/>
    </source>
</evidence>
<keyword evidence="6" id="KW-0472">Membrane</keyword>
<evidence type="ECO:0000256" key="10">
    <source>
        <dbReference type="ARBA" id="ARBA00023303"/>
    </source>
</evidence>
<keyword evidence="2" id="KW-0813">Transport</keyword>
<feature type="domain" description="Ionotropic glutamate receptor L-glutamate and glycine-binding" evidence="12">
    <location>
        <begin position="278"/>
        <end position="367"/>
    </location>
</feature>
<feature type="signal peptide" evidence="11">
    <location>
        <begin position="1"/>
        <end position="22"/>
    </location>
</feature>
<name>A0AAN9A744_HALRR</name>
<keyword evidence="7" id="KW-0675">Receptor</keyword>
<proteinExistence type="predicted"/>
<comment type="subcellular location">
    <subcellularLocation>
        <location evidence="1">Membrane</location>
        <topology evidence="1">Multi-pass membrane protein</topology>
    </subcellularLocation>
</comment>
<evidence type="ECO:0000256" key="7">
    <source>
        <dbReference type="ARBA" id="ARBA00023170"/>
    </source>
</evidence>
<dbReference type="GO" id="GO:0016020">
    <property type="term" value="C:membrane"/>
    <property type="evidence" value="ECO:0007669"/>
    <property type="project" value="UniProtKB-SubCell"/>
</dbReference>
<evidence type="ECO:0000313" key="13">
    <source>
        <dbReference type="EMBL" id="KAK7083241.1"/>
    </source>
</evidence>
<evidence type="ECO:0000256" key="11">
    <source>
        <dbReference type="SAM" id="SignalP"/>
    </source>
</evidence>
<keyword evidence="11" id="KW-0732">Signal</keyword>
<dbReference type="AlphaFoldDB" id="A0AAN9A744"/>
<keyword evidence="4" id="KW-1133">Transmembrane helix</keyword>
<keyword evidence="14" id="KW-1185">Reference proteome</keyword>
<evidence type="ECO:0000259" key="12">
    <source>
        <dbReference type="Pfam" id="PF10613"/>
    </source>
</evidence>
<protein>
    <recommendedName>
        <fullName evidence="12">Ionotropic glutamate receptor L-glutamate and glycine-binding domain-containing protein</fullName>
    </recommendedName>
</protein>
<keyword evidence="10" id="KW-0407">Ion channel</keyword>
<keyword evidence="3" id="KW-0812">Transmembrane</keyword>
<keyword evidence="5" id="KW-0406">Ion transport</keyword>
<evidence type="ECO:0000256" key="9">
    <source>
        <dbReference type="ARBA" id="ARBA00023286"/>
    </source>
</evidence>
<evidence type="ECO:0000256" key="2">
    <source>
        <dbReference type="ARBA" id="ARBA00022448"/>
    </source>
</evidence>
<dbReference type="EMBL" id="JAXCGZ010003784">
    <property type="protein sequence ID" value="KAK7083241.1"/>
    <property type="molecule type" value="Genomic_DNA"/>
</dbReference>
<dbReference type="InterPro" id="IPR019594">
    <property type="entry name" value="Glu/Gly-bd"/>
</dbReference>
<keyword evidence="9" id="KW-1071">Ligand-gated ion channel</keyword>
<dbReference type="Pfam" id="PF10613">
    <property type="entry name" value="Lig_chan-Glu_bd"/>
    <property type="match status" value="1"/>
</dbReference>
<evidence type="ECO:0000256" key="1">
    <source>
        <dbReference type="ARBA" id="ARBA00004141"/>
    </source>
</evidence>
<dbReference type="GO" id="GO:0015276">
    <property type="term" value="F:ligand-gated monoatomic ion channel activity"/>
    <property type="evidence" value="ECO:0007669"/>
    <property type="project" value="InterPro"/>
</dbReference>
<evidence type="ECO:0000256" key="3">
    <source>
        <dbReference type="ARBA" id="ARBA00022692"/>
    </source>
</evidence>
<evidence type="ECO:0000313" key="14">
    <source>
        <dbReference type="Proteomes" id="UP001381693"/>
    </source>
</evidence>
<dbReference type="Proteomes" id="UP001381693">
    <property type="component" value="Unassembled WGS sequence"/>
</dbReference>
<organism evidence="13 14">
    <name type="scientific">Halocaridina rubra</name>
    <name type="common">Hawaiian red shrimp</name>
    <dbReference type="NCBI Taxonomy" id="373956"/>
    <lineage>
        <taxon>Eukaryota</taxon>
        <taxon>Metazoa</taxon>
        <taxon>Ecdysozoa</taxon>
        <taxon>Arthropoda</taxon>
        <taxon>Crustacea</taxon>
        <taxon>Multicrustacea</taxon>
        <taxon>Malacostraca</taxon>
        <taxon>Eumalacostraca</taxon>
        <taxon>Eucarida</taxon>
        <taxon>Decapoda</taxon>
        <taxon>Pleocyemata</taxon>
        <taxon>Caridea</taxon>
        <taxon>Atyoidea</taxon>
        <taxon>Atyidae</taxon>
        <taxon>Halocaridina</taxon>
    </lineage>
</organism>
<evidence type="ECO:0000256" key="4">
    <source>
        <dbReference type="ARBA" id="ARBA00022989"/>
    </source>
</evidence>
<feature type="chain" id="PRO_5042962217" description="Ionotropic glutamate receptor L-glutamate and glycine-binding domain-containing protein" evidence="11">
    <location>
        <begin position="23"/>
        <end position="370"/>
    </location>
</feature>
<dbReference type="Gene3D" id="3.40.190.10">
    <property type="entry name" value="Periplasmic binding protein-like II"/>
    <property type="match status" value="1"/>
</dbReference>
<evidence type="ECO:0000256" key="5">
    <source>
        <dbReference type="ARBA" id="ARBA00023065"/>
    </source>
</evidence>
<gene>
    <name evidence="13" type="ORF">SK128_001427</name>
</gene>
<reference evidence="13 14" key="1">
    <citation type="submission" date="2023-11" db="EMBL/GenBank/DDBJ databases">
        <title>Halocaridina rubra genome assembly.</title>
        <authorList>
            <person name="Smith C."/>
        </authorList>
    </citation>
    <scope>NUCLEOTIDE SEQUENCE [LARGE SCALE GENOMIC DNA]</scope>
    <source>
        <strain evidence="13">EP-1</strain>
        <tissue evidence="13">Whole</tissue>
    </source>
</reference>
<sequence length="370" mass="42707">MRLNFLFKGVFFLLARIHWVQPSCLELSPLQATNSAVNLNCPFNPVMERMMNTSSVEKSSYQVALMKTLRELLLGPLQEKSVTLIVSGLAKKLLNMDKILSYSKTPFILFEDETNQDKKNIKYYEKTMEFFSTSDEYSKVLELIDPNVPERRADKGLVTVYITEEHSPAYLMSPFSTSKMTSLLILSLDSECDVEELLQTPIAKQTSSLAIFCPVFNKNEARSAMVVTYRVFTWLPFHPDHMMVSLGQWSLTSFPAWEDLFIDRFASLYGMTLHVSGDVEDRPFFFQHEDETFDGTSVRMMDALGKWMDFKYTLTENASDYQWGECENGSWVGMLGDIWREEKDMAINSLTITEKRARDFDYTFPHFIEG</sequence>
<dbReference type="SUPFAM" id="SSF53850">
    <property type="entry name" value="Periplasmic binding protein-like II"/>
    <property type="match status" value="1"/>
</dbReference>
<keyword evidence="8" id="KW-0325">Glycoprotein</keyword>
<accession>A0AAN9A744</accession>
<comment type="caution">
    <text evidence="13">The sequence shown here is derived from an EMBL/GenBank/DDBJ whole genome shotgun (WGS) entry which is preliminary data.</text>
</comment>